<reference evidence="1 2" key="1">
    <citation type="submission" date="2019-05" db="EMBL/GenBank/DDBJ databases">
        <title>Mikania micrantha, genome provides insights into the molecular mechanism of rapid growth.</title>
        <authorList>
            <person name="Liu B."/>
        </authorList>
    </citation>
    <scope>NUCLEOTIDE SEQUENCE [LARGE SCALE GENOMIC DNA]</scope>
    <source>
        <strain evidence="1">NLD-2019</strain>
        <tissue evidence="1">Leaf</tissue>
    </source>
</reference>
<dbReference type="EMBL" id="SZYD01000018">
    <property type="protein sequence ID" value="KAD2805076.1"/>
    <property type="molecule type" value="Genomic_DNA"/>
</dbReference>
<dbReference type="PANTHER" id="PTHR33103:SF110">
    <property type="entry name" value="DUF674 FAMILY PROTEIN"/>
    <property type="match status" value="1"/>
</dbReference>
<dbReference type="InterPro" id="IPR007750">
    <property type="entry name" value="DUF674"/>
</dbReference>
<name>A0A5N6LU18_9ASTR</name>
<keyword evidence="2" id="KW-1185">Reference proteome</keyword>
<proteinExistence type="predicted"/>
<sequence>MASPKMNLKLLVDKKGPRVLFAEVPKEFVDFLFHIFSLPLGTVIELLGSNQMVGSLGKLKNSIDSFHETYLQPGIKKDDIFNPKTPFNGKGFLLSFDSSSQDQSDAGKAVYRCSNATTHCHYCSIQTVQTCRSNATLNANSICPNCNGSMNVKMNVVMPKEVLSAETKEADEKKKGGFVKEVVTYMVMDDLEVKPMSTISSITLINKFGVKDMSQLEEKTVSFGKDEGLKLLKASLKTDQVLTTIFTHALEDAWL</sequence>
<evidence type="ECO:0008006" key="3">
    <source>
        <dbReference type="Google" id="ProtNLM"/>
    </source>
</evidence>
<evidence type="ECO:0000313" key="1">
    <source>
        <dbReference type="EMBL" id="KAD2805076.1"/>
    </source>
</evidence>
<accession>A0A5N6LU18</accession>
<organism evidence="1 2">
    <name type="scientific">Mikania micrantha</name>
    <name type="common">bitter vine</name>
    <dbReference type="NCBI Taxonomy" id="192012"/>
    <lineage>
        <taxon>Eukaryota</taxon>
        <taxon>Viridiplantae</taxon>
        <taxon>Streptophyta</taxon>
        <taxon>Embryophyta</taxon>
        <taxon>Tracheophyta</taxon>
        <taxon>Spermatophyta</taxon>
        <taxon>Magnoliopsida</taxon>
        <taxon>eudicotyledons</taxon>
        <taxon>Gunneridae</taxon>
        <taxon>Pentapetalae</taxon>
        <taxon>asterids</taxon>
        <taxon>campanulids</taxon>
        <taxon>Asterales</taxon>
        <taxon>Asteraceae</taxon>
        <taxon>Asteroideae</taxon>
        <taxon>Heliantheae alliance</taxon>
        <taxon>Eupatorieae</taxon>
        <taxon>Mikania</taxon>
    </lineage>
</organism>
<gene>
    <name evidence="1" type="ORF">E3N88_38453</name>
</gene>
<dbReference type="Pfam" id="PF05056">
    <property type="entry name" value="DUF674"/>
    <property type="match status" value="1"/>
</dbReference>
<dbReference type="Proteomes" id="UP000326396">
    <property type="component" value="Linkage Group LG8"/>
</dbReference>
<protein>
    <recommendedName>
        <fullName evidence="3">DUF674 domain-containing protein</fullName>
    </recommendedName>
</protein>
<dbReference type="OrthoDB" id="2014278at2759"/>
<dbReference type="AlphaFoldDB" id="A0A5N6LU18"/>
<dbReference type="PANTHER" id="PTHR33103">
    <property type="entry name" value="OS01G0153900 PROTEIN"/>
    <property type="match status" value="1"/>
</dbReference>
<evidence type="ECO:0000313" key="2">
    <source>
        <dbReference type="Proteomes" id="UP000326396"/>
    </source>
</evidence>
<comment type="caution">
    <text evidence="1">The sequence shown here is derived from an EMBL/GenBank/DDBJ whole genome shotgun (WGS) entry which is preliminary data.</text>
</comment>